<dbReference type="Pfam" id="PF01264">
    <property type="entry name" value="Chorismate_synt"/>
    <property type="match status" value="1"/>
</dbReference>
<dbReference type="UniPathway" id="UPA00053">
    <property type="reaction ID" value="UER00090"/>
</dbReference>
<dbReference type="NCBIfam" id="TIGR00033">
    <property type="entry name" value="aroC"/>
    <property type="match status" value="1"/>
</dbReference>
<gene>
    <name evidence="7" type="primary">CS2_1</name>
    <name evidence="7" type="ORF">CK203_025965</name>
</gene>
<dbReference type="Gene3D" id="3.60.150.10">
    <property type="entry name" value="Chorismate synthase AroC"/>
    <property type="match status" value="1"/>
</dbReference>
<evidence type="ECO:0000256" key="3">
    <source>
        <dbReference type="ARBA" id="ARBA00013036"/>
    </source>
</evidence>
<comment type="similarity">
    <text evidence="2">Belongs to the chorismate synthase family.</text>
</comment>
<evidence type="ECO:0000313" key="7">
    <source>
        <dbReference type="EMBL" id="RVW97262.1"/>
    </source>
</evidence>
<protein>
    <recommendedName>
        <fullName evidence="3">chorismate synthase</fullName>
        <ecNumber evidence="3">4.2.3.5</ecNumber>
    </recommendedName>
</protein>
<evidence type="ECO:0000256" key="4">
    <source>
        <dbReference type="ARBA" id="ARBA00022605"/>
    </source>
</evidence>
<dbReference type="EC" id="4.2.3.5" evidence="3"/>
<name>A0A438IKL1_VITVI</name>
<dbReference type="InterPro" id="IPR000453">
    <property type="entry name" value="Chorismate_synth"/>
</dbReference>
<reference evidence="7 8" key="1">
    <citation type="journal article" date="2018" name="PLoS Genet.">
        <title>Population sequencing reveals clonal diversity and ancestral inbreeding in the grapevine cultivar Chardonnay.</title>
        <authorList>
            <person name="Roach M.J."/>
            <person name="Johnson D.L."/>
            <person name="Bohlmann J."/>
            <person name="van Vuuren H.J."/>
            <person name="Jones S.J."/>
            <person name="Pretorius I.S."/>
            <person name="Schmidt S.A."/>
            <person name="Borneman A.R."/>
        </authorList>
    </citation>
    <scope>NUCLEOTIDE SEQUENCE [LARGE SCALE GENOMIC DNA]</scope>
    <source>
        <strain evidence="8">cv. Chardonnay</strain>
        <tissue evidence="7">Leaf</tissue>
    </source>
</reference>
<comment type="pathway">
    <text evidence="1">Metabolic intermediate biosynthesis; chorismate biosynthesis; chorismate from D-erythrose 4-phosphate and phosphoenolpyruvate: step 7/7.</text>
</comment>
<dbReference type="EMBL" id="QGNW01000102">
    <property type="protein sequence ID" value="RVW97262.1"/>
    <property type="molecule type" value="Genomic_DNA"/>
</dbReference>
<dbReference type="SUPFAM" id="SSF103263">
    <property type="entry name" value="Chorismate synthase, AroC"/>
    <property type="match status" value="1"/>
</dbReference>
<dbReference type="GO" id="GO:0009423">
    <property type="term" value="P:chorismate biosynthetic process"/>
    <property type="evidence" value="ECO:0007669"/>
    <property type="project" value="UniProtKB-UniPathway"/>
</dbReference>
<dbReference type="InterPro" id="IPR035904">
    <property type="entry name" value="Chorismate_synth_AroC_sf"/>
</dbReference>
<dbReference type="PANTHER" id="PTHR21085:SF0">
    <property type="entry name" value="CHORISMATE SYNTHASE"/>
    <property type="match status" value="1"/>
</dbReference>
<keyword evidence="6" id="KW-0456">Lyase</keyword>
<evidence type="ECO:0000256" key="6">
    <source>
        <dbReference type="ARBA" id="ARBA00023239"/>
    </source>
</evidence>
<dbReference type="NCBIfam" id="NF003793">
    <property type="entry name" value="PRK05382.1"/>
    <property type="match status" value="1"/>
</dbReference>
<sequence>MSLSLIVNPFLRPPRTNGVSESSHLFCALYPAKHIRPGKLKVQASGNTLGTYFRVTTYGESRGGGVGCIIDGCPPRIPLSEADVQVELDRRRPGQSRLVSPRKETDTCQIYSGIAEGLMQDVFPPGLTTGSPIMVHVPNTDQTAHRAVKGLQASHADATYDFKYGVRAIQGGGRSSARETIARVAAGAVAKKILKKFSGTEVLAYVSQVHNVRLPEHLVDHESLNIDQVSPSMDSEYAKKMIAAIDAVMARGDSVGGVVSCIARNVPRFSINLKLNWPELPCPLPASIGFEFGSGFAGTLMSGSEHNDEFYIDKRGRIRTRTNHSGGIQGGISNGEVLNMRIAFKPTPTIEMKQHTVTRDKHETEILSHIRRDPCVAPRAVPVVESMIALVLVDQIMAQYAQCELFPINTALQEPMGSLSSTLPTFPVEKVDVLLTLLWAFREEAHQSLYLIL</sequence>
<dbReference type="InterPro" id="IPR020541">
    <property type="entry name" value="Chorismate_synthase_CS"/>
</dbReference>
<dbReference type="PROSITE" id="PS00788">
    <property type="entry name" value="CHORISMATE_SYNTHASE_2"/>
    <property type="match status" value="1"/>
</dbReference>
<evidence type="ECO:0000256" key="2">
    <source>
        <dbReference type="ARBA" id="ARBA00008014"/>
    </source>
</evidence>
<dbReference type="GO" id="GO:0008652">
    <property type="term" value="P:amino acid biosynthetic process"/>
    <property type="evidence" value="ECO:0007669"/>
    <property type="project" value="UniProtKB-KW"/>
</dbReference>
<dbReference type="AlphaFoldDB" id="A0A438IKL1"/>
<evidence type="ECO:0000256" key="5">
    <source>
        <dbReference type="ARBA" id="ARBA00023141"/>
    </source>
</evidence>
<dbReference type="GO" id="GO:0009073">
    <property type="term" value="P:aromatic amino acid family biosynthetic process"/>
    <property type="evidence" value="ECO:0007669"/>
    <property type="project" value="UniProtKB-KW"/>
</dbReference>
<dbReference type="CDD" id="cd07304">
    <property type="entry name" value="Chorismate_synthase"/>
    <property type="match status" value="1"/>
</dbReference>
<evidence type="ECO:0000256" key="1">
    <source>
        <dbReference type="ARBA" id="ARBA00005044"/>
    </source>
</evidence>
<comment type="caution">
    <text evidence="7">The sequence shown here is derived from an EMBL/GenBank/DDBJ whole genome shotgun (WGS) entry which is preliminary data.</text>
</comment>
<proteinExistence type="inferred from homology"/>
<dbReference type="PANTHER" id="PTHR21085">
    <property type="entry name" value="CHORISMATE SYNTHASE"/>
    <property type="match status" value="1"/>
</dbReference>
<accession>A0A438IKL1</accession>
<dbReference type="Proteomes" id="UP000288805">
    <property type="component" value="Unassembled WGS sequence"/>
</dbReference>
<evidence type="ECO:0000313" key="8">
    <source>
        <dbReference type="Proteomes" id="UP000288805"/>
    </source>
</evidence>
<dbReference type="GO" id="GO:0004107">
    <property type="term" value="F:chorismate synthase activity"/>
    <property type="evidence" value="ECO:0007669"/>
    <property type="project" value="UniProtKB-EC"/>
</dbReference>
<organism evidence="7 8">
    <name type="scientific">Vitis vinifera</name>
    <name type="common">Grape</name>
    <dbReference type="NCBI Taxonomy" id="29760"/>
    <lineage>
        <taxon>Eukaryota</taxon>
        <taxon>Viridiplantae</taxon>
        <taxon>Streptophyta</taxon>
        <taxon>Embryophyta</taxon>
        <taxon>Tracheophyta</taxon>
        <taxon>Spermatophyta</taxon>
        <taxon>Magnoliopsida</taxon>
        <taxon>eudicotyledons</taxon>
        <taxon>Gunneridae</taxon>
        <taxon>Pentapetalae</taxon>
        <taxon>rosids</taxon>
        <taxon>Vitales</taxon>
        <taxon>Vitaceae</taxon>
        <taxon>Viteae</taxon>
        <taxon>Vitis</taxon>
    </lineage>
</organism>
<keyword evidence="4" id="KW-0028">Amino-acid biosynthesis</keyword>
<keyword evidence="5" id="KW-0057">Aromatic amino acid biosynthesis</keyword>